<dbReference type="STRING" id="1858805.M5G242"/>
<dbReference type="EMBL" id="JH795861">
    <property type="protein sequence ID" value="EJU02759.1"/>
    <property type="molecule type" value="Genomic_DNA"/>
</dbReference>
<evidence type="ECO:0000313" key="2">
    <source>
        <dbReference type="EMBL" id="EJU02759.1"/>
    </source>
</evidence>
<dbReference type="GeneID" id="63690071"/>
<name>M5G242_DACPD</name>
<dbReference type="OrthoDB" id="5596707at2759"/>
<accession>M5G242</accession>
<reference evidence="2 3" key="1">
    <citation type="journal article" date="2012" name="Science">
        <title>The Paleozoic origin of enzymatic lignin decomposition reconstructed from 31 fungal genomes.</title>
        <authorList>
            <person name="Floudas D."/>
            <person name="Binder M."/>
            <person name="Riley R."/>
            <person name="Barry K."/>
            <person name="Blanchette R.A."/>
            <person name="Henrissat B."/>
            <person name="Martinez A.T."/>
            <person name="Otillar R."/>
            <person name="Spatafora J.W."/>
            <person name="Yadav J.S."/>
            <person name="Aerts A."/>
            <person name="Benoit I."/>
            <person name="Boyd A."/>
            <person name="Carlson A."/>
            <person name="Copeland A."/>
            <person name="Coutinho P.M."/>
            <person name="de Vries R.P."/>
            <person name="Ferreira P."/>
            <person name="Findley K."/>
            <person name="Foster B."/>
            <person name="Gaskell J."/>
            <person name="Glotzer D."/>
            <person name="Gorecki P."/>
            <person name="Heitman J."/>
            <person name="Hesse C."/>
            <person name="Hori C."/>
            <person name="Igarashi K."/>
            <person name="Jurgens J.A."/>
            <person name="Kallen N."/>
            <person name="Kersten P."/>
            <person name="Kohler A."/>
            <person name="Kuees U."/>
            <person name="Kumar T.K.A."/>
            <person name="Kuo A."/>
            <person name="LaButti K."/>
            <person name="Larrondo L.F."/>
            <person name="Lindquist E."/>
            <person name="Ling A."/>
            <person name="Lombard V."/>
            <person name="Lucas S."/>
            <person name="Lundell T."/>
            <person name="Martin R."/>
            <person name="McLaughlin D.J."/>
            <person name="Morgenstern I."/>
            <person name="Morin E."/>
            <person name="Murat C."/>
            <person name="Nagy L.G."/>
            <person name="Nolan M."/>
            <person name="Ohm R.A."/>
            <person name="Patyshakuliyeva A."/>
            <person name="Rokas A."/>
            <person name="Ruiz-Duenas F.J."/>
            <person name="Sabat G."/>
            <person name="Salamov A."/>
            <person name="Samejima M."/>
            <person name="Schmutz J."/>
            <person name="Slot J.C."/>
            <person name="St John F."/>
            <person name="Stenlid J."/>
            <person name="Sun H."/>
            <person name="Sun S."/>
            <person name="Syed K."/>
            <person name="Tsang A."/>
            <person name="Wiebenga A."/>
            <person name="Young D."/>
            <person name="Pisabarro A."/>
            <person name="Eastwood D.C."/>
            <person name="Martin F."/>
            <person name="Cullen D."/>
            <person name="Grigoriev I.V."/>
            <person name="Hibbett D.S."/>
        </authorList>
    </citation>
    <scope>NUCLEOTIDE SEQUENCE [LARGE SCALE GENOMIC DNA]</scope>
    <source>
        <strain evidence="2 3">DJM-731 SS1</strain>
    </source>
</reference>
<dbReference type="AlphaFoldDB" id="M5G242"/>
<sequence length="322" mass="35855">MPLRTSCNTLKLESNAPTDLQWYFDDFEQCAESNKLSAGQCSKYAARYTLAATEVVWKKLPSFKGGNYDTWKADIYKLYPGTSQEDEIFTYVDLEEFMWKLAMVLMSTQAQLGEYICAFHHITRSFGEGEQLSEREKNCAFMQGLHIKFTSQVLAKLAIEFPKHHLEIPYPMSDVQNTASWLLHTTPADTPVISLSNIGTNTRFSPPGTSSNTRTSGAFPLKAEPVNSTTTDTSVNKLDNIVNVLSTLVQQGSSHWSSNTSNNYNMNNAYGQNTAHNAINMNSSTPSTQTCNWCGLPVNVLTWKLLSVMGSLSGTKTTEWSC</sequence>
<dbReference type="OMA" id="GEYICAF"/>
<organism evidence="2 3">
    <name type="scientific">Dacryopinax primogenitus (strain DJM 731)</name>
    <name type="common">Brown rot fungus</name>
    <dbReference type="NCBI Taxonomy" id="1858805"/>
    <lineage>
        <taxon>Eukaryota</taxon>
        <taxon>Fungi</taxon>
        <taxon>Dikarya</taxon>
        <taxon>Basidiomycota</taxon>
        <taxon>Agaricomycotina</taxon>
        <taxon>Dacrymycetes</taxon>
        <taxon>Dacrymycetales</taxon>
        <taxon>Dacrymycetaceae</taxon>
        <taxon>Dacryopinax</taxon>
    </lineage>
</organism>
<evidence type="ECO:0000313" key="3">
    <source>
        <dbReference type="Proteomes" id="UP000030653"/>
    </source>
</evidence>
<protein>
    <submittedName>
        <fullName evidence="2">Uncharacterized protein</fullName>
    </submittedName>
</protein>
<feature type="compositionally biased region" description="Polar residues" evidence="1">
    <location>
        <begin position="197"/>
        <end position="216"/>
    </location>
</feature>
<gene>
    <name evidence="2" type="ORF">DACRYDRAFT_50794</name>
</gene>
<dbReference type="RefSeq" id="XP_040629653.1">
    <property type="nucleotide sequence ID" value="XM_040775009.1"/>
</dbReference>
<evidence type="ECO:0000256" key="1">
    <source>
        <dbReference type="SAM" id="MobiDB-lite"/>
    </source>
</evidence>
<feature type="region of interest" description="Disordered" evidence="1">
    <location>
        <begin position="197"/>
        <end position="231"/>
    </location>
</feature>
<dbReference type="HOGENOM" id="CLU_863362_0_0_1"/>
<proteinExistence type="predicted"/>
<dbReference type="Proteomes" id="UP000030653">
    <property type="component" value="Unassembled WGS sequence"/>
</dbReference>
<keyword evidence="3" id="KW-1185">Reference proteome</keyword>